<sequence length="456" mass="49898">MAFSPFTTQFTPGRLDTMAPVGGSSVTTINGQGYHVDFIRQQQLAHQQQQQQQQQNSAQHQAQNSLQLQNTGPQVSPQNAEPPKHVYGAGDSEDGYTLVFENMEAFTAWRLAEEDSKCIEFVKGDMHQSKAVPPRFKEHTKLVCARHTRAGRKKYVKKHPDRQRKVPSRKIEGEGCPASVSFKTYFGTDQIRACYNPTHSHDIGAANLPFTRRGRKAMASAKESKKRRRAANGDATAQAVEGEAVRGSSTNGENDDGDNTMSGVDDPHDDPNRASSSASPSTSQATAALSLSGTTVHTHSPSLRYHTVATPSGQQQPQQQSQPQTQVQHVPLHASPAALQHHPQPQPQQHQQPQPPPQQRSQPSHPSIPHSLSMPSSLSVVPGQDRWDRMAILFESVRNHARTVEYAAPSVVALETILIRLYLESPLTGVATTSQHSDMSIPSLGLGLSMGQPEHH</sequence>
<gene>
    <name evidence="2" type="ORF">BS47DRAFT_1345471</name>
</gene>
<feature type="compositionally biased region" description="Low complexity" evidence="1">
    <location>
        <begin position="45"/>
        <end position="70"/>
    </location>
</feature>
<proteinExistence type="predicted"/>
<dbReference type="EMBL" id="MU128987">
    <property type="protein sequence ID" value="KAF9512357.1"/>
    <property type="molecule type" value="Genomic_DNA"/>
</dbReference>
<name>A0A9P6AVB5_9AGAM</name>
<feature type="compositionally biased region" description="Low complexity" evidence="1">
    <location>
        <begin position="359"/>
        <end position="379"/>
    </location>
</feature>
<keyword evidence="3" id="KW-1185">Reference proteome</keyword>
<dbReference type="Proteomes" id="UP000886523">
    <property type="component" value="Unassembled WGS sequence"/>
</dbReference>
<feature type="region of interest" description="Disordered" evidence="1">
    <location>
        <begin position="202"/>
        <end position="380"/>
    </location>
</feature>
<dbReference type="SUPFAM" id="SSF81995">
    <property type="entry name" value="beta-sandwich domain of Sec23/24"/>
    <property type="match status" value="1"/>
</dbReference>
<feature type="compositionally biased region" description="Basic residues" evidence="1">
    <location>
        <begin position="152"/>
        <end position="168"/>
    </location>
</feature>
<feature type="region of interest" description="Disordered" evidence="1">
    <location>
        <begin position="45"/>
        <end position="85"/>
    </location>
</feature>
<accession>A0A9P6AVB5</accession>
<evidence type="ECO:0000313" key="2">
    <source>
        <dbReference type="EMBL" id="KAF9512357.1"/>
    </source>
</evidence>
<comment type="caution">
    <text evidence="2">The sequence shown here is derived from an EMBL/GenBank/DDBJ whole genome shotgun (WGS) entry which is preliminary data.</text>
</comment>
<evidence type="ECO:0000313" key="3">
    <source>
        <dbReference type="Proteomes" id="UP000886523"/>
    </source>
</evidence>
<evidence type="ECO:0000256" key="1">
    <source>
        <dbReference type="SAM" id="MobiDB-lite"/>
    </source>
</evidence>
<reference evidence="2" key="1">
    <citation type="journal article" date="2020" name="Nat. Commun.">
        <title>Large-scale genome sequencing of mycorrhizal fungi provides insights into the early evolution of symbiotic traits.</title>
        <authorList>
            <person name="Miyauchi S."/>
            <person name="Kiss E."/>
            <person name="Kuo A."/>
            <person name="Drula E."/>
            <person name="Kohler A."/>
            <person name="Sanchez-Garcia M."/>
            <person name="Morin E."/>
            <person name="Andreopoulos B."/>
            <person name="Barry K.W."/>
            <person name="Bonito G."/>
            <person name="Buee M."/>
            <person name="Carver A."/>
            <person name="Chen C."/>
            <person name="Cichocki N."/>
            <person name="Clum A."/>
            <person name="Culley D."/>
            <person name="Crous P.W."/>
            <person name="Fauchery L."/>
            <person name="Girlanda M."/>
            <person name="Hayes R.D."/>
            <person name="Keri Z."/>
            <person name="LaButti K."/>
            <person name="Lipzen A."/>
            <person name="Lombard V."/>
            <person name="Magnuson J."/>
            <person name="Maillard F."/>
            <person name="Murat C."/>
            <person name="Nolan M."/>
            <person name="Ohm R.A."/>
            <person name="Pangilinan J."/>
            <person name="Pereira M.F."/>
            <person name="Perotto S."/>
            <person name="Peter M."/>
            <person name="Pfister S."/>
            <person name="Riley R."/>
            <person name="Sitrit Y."/>
            <person name="Stielow J.B."/>
            <person name="Szollosi G."/>
            <person name="Zifcakova L."/>
            <person name="Stursova M."/>
            <person name="Spatafora J.W."/>
            <person name="Tedersoo L."/>
            <person name="Vaario L.M."/>
            <person name="Yamada A."/>
            <person name="Yan M."/>
            <person name="Wang P."/>
            <person name="Xu J."/>
            <person name="Bruns T."/>
            <person name="Baldrian P."/>
            <person name="Vilgalys R."/>
            <person name="Dunand C."/>
            <person name="Henrissat B."/>
            <person name="Grigoriev I.V."/>
            <person name="Hibbett D."/>
            <person name="Nagy L.G."/>
            <person name="Martin F.M."/>
        </authorList>
    </citation>
    <scope>NUCLEOTIDE SEQUENCE</scope>
    <source>
        <strain evidence="2">UP504</strain>
    </source>
</reference>
<protein>
    <submittedName>
        <fullName evidence="2">Uncharacterized protein</fullName>
    </submittedName>
</protein>
<feature type="compositionally biased region" description="Low complexity" evidence="1">
    <location>
        <begin position="310"/>
        <end position="352"/>
    </location>
</feature>
<dbReference type="AlphaFoldDB" id="A0A9P6AVB5"/>
<dbReference type="OrthoDB" id="3258408at2759"/>
<organism evidence="2 3">
    <name type="scientific">Hydnum rufescens UP504</name>
    <dbReference type="NCBI Taxonomy" id="1448309"/>
    <lineage>
        <taxon>Eukaryota</taxon>
        <taxon>Fungi</taxon>
        <taxon>Dikarya</taxon>
        <taxon>Basidiomycota</taxon>
        <taxon>Agaricomycotina</taxon>
        <taxon>Agaricomycetes</taxon>
        <taxon>Cantharellales</taxon>
        <taxon>Hydnaceae</taxon>
        <taxon>Hydnum</taxon>
    </lineage>
</organism>
<feature type="region of interest" description="Disordered" evidence="1">
    <location>
        <begin position="152"/>
        <end position="173"/>
    </location>
</feature>
<feature type="compositionally biased region" description="Low complexity" evidence="1">
    <location>
        <begin position="274"/>
        <end position="295"/>
    </location>
</feature>